<dbReference type="InterPro" id="IPR041700">
    <property type="entry name" value="OMP_b-brl_3"/>
</dbReference>
<proteinExistence type="predicted"/>
<dbReference type="AlphaFoldDB" id="A0A538U4X2"/>
<feature type="non-terminal residue" evidence="2">
    <location>
        <position position="1"/>
    </location>
</feature>
<comment type="caution">
    <text evidence="2">The sequence shown here is derived from an EMBL/GenBank/DDBJ whole genome shotgun (WGS) entry which is preliminary data.</text>
</comment>
<name>A0A538U4X2_UNCEI</name>
<sequence>DTTLEGVFLPRGTQLTRPVNLGESWNGNLFGVYSLPAKFMKSILSFNTGGTFSRTPTQVNGATNIGSTYGIRSGVTVSSNISPNLDFTVSYQGTYNLSRYTMSTSNRGDYYTHTLGVRFNAVAPHGIVVRQEVNHNLQTGVPSAYGQDIVLWNTTLGKKFLKKDAGELRVTASDVLQQNRSVNRSVTETYVQDTRDRTLGRFVQAVFTYTFR</sequence>
<gene>
    <name evidence="2" type="ORF">E6K81_11350</name>
</gene>
<evidence type="ECO:0000313" key="3">
    <source>
        <dbReference type="Proteomes" id="UP000319771"/>
    </source>
</evidence>
<organism evidence="2 3">
    <name type="scientific">Eiseniibacteriota bacterium</name>
    <dbReference type="NCBI Taxonomy" id="2212470"/>
    <lineage>
        <taxon>Bacteria</taxon>
        <taxon>Candidatus Eiseniibacteriota</taxon>
    </lineage>
</organism>
<protein>
    <recommendedName>
        <fullName evidence="1">Outer membrane protein beta-barrel domain-containing protein</fullName>
    </recommendedName>
</protein>
<feature type="domain" description="Outer membrane protein beta-barrel" evidence="1">
    <location>
        <begin position="57"/>
        <end position="209"/>
    </location>
</feature>
<dbReference type="Proteomes" id="UP000319771">
    <property type="component" value="Unassembled WGS sequence"/>
</dbReference>
<dbReference type="EMBL" id="VBPB01000195">
    <property type="protein sequence ID" value="TMQ70928.1"/>
    <property type="molecule type" value="Genomic_DNA"/>
</dbReference>
<accession>A0A538U4X2</accession>
<evidence type="ECO:0000259" key="1">
    <source>
        <dbReference type="Pfam" id="PF14905"/>
    </source>
</evidence>
<dbReference type="Pfam" id="PF14905">
    <property type="entry name" value="OMP_b-brl_3"/>
    <property type="match status" value="1"/>
</dbReference>
<evidence type="ECO:0000313" key="2">
    <source>
        <dbReference type="EMBL" id="TMQ70928.1"/>
    </source>
</evidence>
<reference evidence="2 3" key="1">
    <citation type="journal article" date="2019" name="Nat. Microbiol.">
        <title>Mediterranean grassland soil C-N compound turnover is dependent on rainfall and depth, and is mediated by genomically divergent microorganisms.</title>
        <authorList>
            <person name="Diamond S."/>
            <person name="Andeer P.F."/>
            <person name="Li Z."/>
            <person name="Crits-Christoph A."/>
            <person name="Burstein D."/>
            <person name="Anantharaman K."/>
            <person name="Lane K.R."/>
            <person name="Thomas B.C."/>
            <person name="Pan C."/>
            <person name="Northen T.R."/>
            <person name="Banfield J.F."/>
        </authorList>
    </citation>
    <scope>NUCLEOTIDE SEQUENCE [LARGE SCALE GENOMIC DNA]</scope>
    <source>
        <strain evidence="2">WS_11</strain>
    </source>
</reference>